<dbReference type="SUPFAM" id="SSF53448">
    <property type="entry name" value="Nucleotide-diphospho-sugar transferases"/>
    <property type="match status" value="1"/>
</dbReference>
<dbReference type="InterPro" id="IPR001173">
    <property type="entry name" value="Glyco_trans_2-like"/>
</dbReference>
<proteinExistence type="predicted"/>
<evidence type="ECO:0000256" key="1">
    <source>
        <dbReference type="ARBA" id="ARBA00022676"/>
    </source>
</evidence>
<gene>
    <name evidence="4" type="ORF">IAA86_07965</name>
</gene>
<evidence type="ECO:0000259" key="3">
    <source>
        <dbReference type="Pfam" id="PF00535"/>
    </source>
</evidence>
<organism evidence="4 5">
    <name type="scientific">Candidatus Galligastranaerophilus intestinavium</name>
    <dbReference type="NCBI Taxonomy" id="2840836"/>
    <lineage>
        <taxon>Bacteria</taxon>
        <taxon>Candidatus Galligastranaerophilus</taxon>
    </lineage>
</organism>
<name>A0A9D1FJM2_9BACT</name>
<feature type="domain" description="Glycosyltransferase 2-like" evidence="3">
    <location>
        <begin position="7"/>
        <end position="142"/>
    </location>
</feature>
<dbReference type="CDD" id="cd00761">
    <property type="entry name" value="Glyco_tranf_GTA_type"/>
    <property type="match status" value="1"/>
</dbReference>
<dbReference type="AlphaFoldDB" id="A0A9D1FJM2"/>
<dbReference type="Pfam" id="PF00535">
    <property type="entry name" value="Glycos_transf_2"/>
    <property type="match status" value="1"/>
</dbReference>
<evidence type="ECO:0000313" key="5">
    <source>
        <dbReference type="Proteomes" id="UP000886865"/>
    </source>
</evidence>
<sequence>MKEPFFSIVITAYNTEKYIKQCICSVINQKLGNCEIIIVDDCSSDNTVKIAEEFSNRVKILKSHRNMGVWHSRNQALNVVKGEYVFFLDGDDWIADNALDLAYKELSKNRVDVLFCPYVVFWQNKNKYRYFNPKYRLKKLRKLKRPFDKKTPAKILYSTNYEVCTKFYKRSFLLENNIKFKELKYAEDLPFYYEVLFFAKSFSYLKKPCYFYRKGHKGLLTNSISDGLSRALLMSREYSFGIEEIFYKKCADLLNYWLIKTNFDEKLYTFAKEFCKGAIVPKNSHYLQLKYKIYSKILELI</sequence>
<accession>A0A9D1FJM2</accession>
<dbReference type="PANTHER" id="PTHR22916:SF51">
    <property type="entry name" value="GLYCOSYLTRANSFERASE EPSH-RELATED"/>
    <property type="match status" value="1"/>
</dbReference>
<comment type="caution">
    <text evidence="4">The sequence shown here is derived from an EMBL/GenBank/DDBJ whole genome shotgun (WGS) entry which is preliminary data.</text>
</comment>
<reference evidence="4" key="2">
    <citation type="journal article" date="2021" name="PeerJ">
        <title>Extensive microbial diversity within the chicken gut microbiome revealed by metagenomics and culture.</title>
        <authorList>
            <person name="Gilroy R."/>
            <person name="Ravi A."/>
            <person name="Getino M."/>
            <person name="Pursley I."/>
            <person name="Horton D.L."/>
            <person name="Alikhan N.F."/>
            <person name="Baker D."/>
            <person name="Gharbi K."/>
            <person name="Hall N."/>
            <person name="Watson M."/>
            <person name="Adriaenssens E.M."/>
            <person name="Foster-Nyarko E."/>
            <person name="Jarju S."/>
            <person name="Secka A."/>
            <person name="Antonio M."/>
            <person name="Oren A."/>
            <person name="Chaudhuri R.R."/>
            <person name="La Ragione R."/>
            <person name="Hildebrand F."/>
            <person name="Pallen M.J."/>
        </authorList>
    </citation>
    <scope>NUCLEOTIDE SEQUENCE</scope>
    <source>
        <strain evidence="4">CHK152-2871</strain>
    </source>
</reference>
<dbReference type="InterPro" id="IPR029044">
    <property type="entry name" value="Nucleotide-diphossugar_trans"/>
</dbReference>
<dbReference type="PANTHER" id="PTHR22916">
    <property type="entry name" value="GLYCOSYLTRANSFERASE"/>
    <property type="match status" value="1"/>
</dbReference>
<dbReference type="Gene3D" id="3.90.550.10">
    <property type="entry name" value="Spore Coat Polysaccharide Biosynthesis Protein SpsA, Chain A"/>
    <property type="match status" value="1"/>
</dbReference>
<dbReference type="EMBL" id="DVJQ01000068">
    <property type="protein sequence ID" value="HIS74938.1"/>
    <property type="molecule type" value="Genomic_DNA"/>
</dbReference>
<keyword evidence="2" id="KW-0808">Transferase</keyword>
<protein>
    <submittedName>
        <fullName evidence="4">Glycosyltransferase family 2 protein</fullName>
    </submittedName>
</protein>
<dbReference type="GO" id="GO:0016757">
    <property type="term" value="F:glycosyltransferase activity"/>
    <property type="evidence" value="ECO:0007669"/>
    <property type="project" value="UniProtKB-KW"/>
</dbReference>
<reference evidence="4" key="1">
    <citation type="submission" date="2020-10" db="EMBL/GenBank/DDBJ databases">
        <authorList>
            <person name="Gilroy R."/>
        </authorList>
    </citation>
    <scope>NUCLEOTIDE SEQUENCE</scope>
    <source>
        <strain evidence="4">CHK152-2871</strain>
    </source>
</reference>
<evidence type="ECO:0000256" key="2">
    <source>
        <dbReference type="ARBA" id="ARBA00022679"/>
    </source>
</evidence>
<evidence type="ECO:0000313" key="4">
    <source>
        <dbReference type="EMBL" id="HIS74938.1"/>
    </source>
</evidence>
<keyword evidence="1" id="KW-0328">Glycosyltransferase</keyword>
<dbReference type="Proteomes" id="UP000886865">
    <property type="component" value="Unassembled WGS sequence"/>
</dbReference>